<feature type="domain" description="Cyclin C-terminal" evidence="6">
    <location>
        <begin position="207"/>
        <end position="322"/>
    </location>
</feature>
<keyword evidence="1" id="KW-0132">Cell division</keyword>
<sequence length="331" mass="37129">MVPGVVDESGHLTILRDVTNSSTNRFLLKESSKLAGSAPSTSASEDQVHKSASQGYAKDVSAASLTGNNVRMSNKFSTVDDIYINLLKSQREPPSKLGLSSPDISMSMRRILVDWMIEVAEEYKLVPETLFLSVAYTDMCLQQLPISRSKLQLLGITCVFIAAKYEEIYAPQIEELCFITDNSYDRSQIIEMERIILKCLDFSVTLTTTKTFLTIYLSKIKADQLCSHLASFLSEVTLMRSVFLQFPPAVIAAAATVLAEFYLCREKPQIIPFLVDLDTPKLRQCIDILHADMMAYEPDQFQAIHEKYSEHKYAQVTSIVPRVDPLNVLFG</sequence>
<feature type="domain" description="Cyclin-like" evidence="5">
    <location>
        <begin position="211"/>
        <end position="291"/>
    </location>
</feature>
<name>A4RSW0_OSTLU</name>
<dbReference type="InterPro" id="IPR013763">
    <property type="entry name" value="Cyclin-like_dom"/>
</dbReference>
<dbReference type="OrthoDB" id="498396at2759"/>
<dbReference type="OMA" id="HVVRANT"/>
<organism evidence="7 8">
    <name type="scientific">Ostreococcus lucimarinus (strain CCE9901)</name>
    <dbReference type="NCBI Taxonomy" id="436017"/>
    <lineage>
        <taxon>Eukaryota</taxon>
        <taxon>Viridiplantae</taxon>
        <taxon>Chlorophyta</taxon>
        <taxon>Mamiellophyceae</taxon>
        <taxon>Mamiellales</taxon>
        <taxon>Bathycoccaceae</taxon>
        <taxon>Ostreococcus</taxon>
    </lineage>
</organism>
<keyword evidence="8" id="KW-1185">Reference proteome</keyword>
<keyword evidence="2 4" id="KW-0195">Cyclin</keyword>
<feature type="domain" description="Cyclin-like" evidence="5">
    <location>
        <begin position="114"/>
        <end position="198"/>
    </location>
</feature>
<evidence type="ECO:0000256" key="1">
    <source>
        <dbReference type="ARBA" id="ARBA00022618"/>
    </source>
</evidence>
<dbReference type="SMART" id="SM01332">
    <property type="entry name" value="Cyclin_C"/>
    <property type="match status" value="1"/>
</dbReference>
<dbReference type="KEGG" id="olu:OSTLU_119556"/>
<dbReference type="Pfam" id="PF02984">
    <property type="entry name" value="Cyclin_C"/>
    <property type="match status" value="1"/>
</dbReference>
<dbReference type="Gramene" id="ABO94717">
    <property type="protein sequence ID" value="ABO94717"/>
    <property type="gene ID" value="OSTLU_119556"/>
</dbReference>
<dbReference type="PANTHER" id="PTHR10177">
    <property type="entry name" value="CYCLINS"/>
    <property type="match status" value="1"/>
</dbReference>
<dbReference type="STRING" id="436017.A4RSW0"/>
<dbReference type="Proteomes" id="UP000001568">
    <property type="component" value="Chromosome 2"/>
</dbReference>
<dbReference type="SMART" id="SM00385">
    <property type="entry name" value="CYCLIN"/>
    <property type="match status" value="2"/>
</dbReference>
<dbReference type="RefSeq" id="XP_001416424.1">
    <property type="nucleotide sequence ID" value="XM_001416387.1"/>
</dbReference>
<evidence type="ECO:0000256" key="4">
    <source>
        <dbReference type="RuleBase" id="RU000383"/>
    </source>
</evidence>
<dbReference type="InterPro" id="IPR004367">
    <property type="entry name" value="Cyclin_C-dom"/>
</dbReference>
<dbReference type="GeneID" id="5000199"/>
<dbReference type="Gene3D" id="1.10.472.10">
    <property type="entry name" value="Cyclin-like"/>
    <property type="match status" value="2"/>
</dbReference>
<comment type="similarity">
    <text evidence="4">Belongs to the cyclin family.</text>
</comment>
<proteinExistence type="inferred from homology"/>
<evidence type="ECO:0000313" key="7">
    <source>
        <dbReference type="EMBL" id="ABO94717.1"/>
    </source>
</evidence>
<dbReference type="FunFam" id="1.10.472.10:FF:000001">
    <property type="entry name" value="G2/mitotic-specific cyclin"/>
    <property type="match status" value="1"/>
</dbReference>
<accession>A4RSW0</accession>
<dbReference type="GO" id="GO:0051301">
    <property type="term" value="P:cell division"/>
    <property type="evidence" value="ECO:0007669"/>
    <property type="project" value="UniProtKB-KW"/>
</dbReference>
<dbReference type="SUPFAM" id="SSF47954">
    <property type="entry name" value="Cyclin-like"/>
    <property type="match status" value="2"/>
</dbReference>
<dbReference type="HOGENOM" id="CLU_020695_2_4_1"/>
<dbReference type="Pfam" id="PF00134">
    <property type="entry name" value="Cyclin_N"/>
    <property type="match status" value="1"/>
</dbReference>
<evidence type="ECO:0000256" key="2">
    <source>
        <dbReference type="ARBA" id="ARBA00023127"/>
    </source>
</evidence>
<dbReference type="InterPro" id="IPR039361">
    <property type="entry name" value="Cyclin"/>
</dbReference>
<reference evidence="7 8" key="1">
    <citation type="journal article" date="2007" name="Proc. Natl. Acad. Sci. U.S.A.">
        <title>The tiny eukaryote Ostreococcus provides genomic insights into the paradox of plankton speciation.</title>
        <authorList>
            <person name="Palenik B."/>
            <person name="Grimwood J."/>
            <person name="Aerts A."/>
            <person name="Rouze P."/>
            <person name="Salamov A."/>
            <person name="Putnam N."/>
            <person name="Dupont C."/>
            <person name="Jorgensen R."/>
            <person name="Derelle E."/>
            <person name="Rombauts S."/>
            <person name="Zhou K."/>
            <person name="Otillar R."/>
            <person name="Merchant S.S."/>
            <person name="Podell S."/>
            <person name="Gaasterland T."/>
            <person name="Napoli C."/>
            <person name="Gendler K."/>
            <person name="Manuell A."/>
            <person name="Tai V."/>
            <person name="Vallon O."/>
            <person name="Piganeau G."/>
            <person name="Jancek S."/>
            <person name="Heijde M."/>
            <person name="Jabbari K."/>
            <person name="Bowler C."/>
            <person name="Lohr M."/>
            <person name="Robbens S."/>
            <person name="Werner G."/>
            <person name="Dubchak I."/>
            <person name="Pazour G.J."/>
            <person name="Ren Q."/>
            <person name="Paulsen I."/>
            <person name="Delwiche C."/>
            <person name="Schmutz J."/>
            <person name="Rokhsar D."/>
            <person name="Van de Peer Y."/>
            <person name="Moreau H."/>
            <person name="Grigoriev I.V."/>
        </authorList>
    </citation>
    <scope>NUCLEOTIDE SEQUENCE [LARGE SCALE GENOMIC DNA]</scope>
    <source>
        <strain evidence="7 8">CCE9901</strain>
    </source>
</reference>
<dbReference type="EMBL" id="CP000582">
    <property type="protein sequence ID" value="ABO94717.1"/>
    <property type="molecule type" value="Genomic_DNA"/>
</dbReference>
<dbReference type="AlphaFoldDB" id="A4RSW0"/>
<evidence type="ECO:0000259" key="6">
    <source>
        <dbReference type="SMART" id="SM01332"/>
    </source>
</evidence>
<gene>
    <name evidence="7" type="primary">CycA</name>
    <name evidence="7" type="ORF">OSTLU_119556</name>
</gene>
<dbReference type="InterPro" id="IPR006671">
    <property type="entry name" value="Cyclin_N"/>
</dbReference>
<dbReference type="InterPro" id="IPR036915">
    <property type="entry name" value="Cyclin-like_sf"/>
</dbReference>
<keyword evidence="3" id="KW-0131">Cell cycle</keyword>
<evidence type="ECO:0000256" key="3">
    <source>
        <dbReference type="ARBA" id="ARBA00023306"/>
    </source>
</evidence>
<evidence type="ECO:0000259" key="5">
    <source>
        <dbReference type="SMART" id="SM00385"/>
    </source>
</evidence>
<protein>
    <recommendedName>
        <fullName evidence="9">Cyclin N-terminal domain-containing protein</fullName>
    </recommendedName>
</protein>
<evidence type="ECO:0000313" key="8">
    <source>
        <dbReference type="Proteomes" id="UP000001568"/>
    </source>
</evidence>
<evidence type="ECO:0008006" key="9">
    <source>
        <dbReference type="Google" id="ProtNLM"/>
    </source>
</evidence>
<dbReference type="eggNOG" id="KOG0654">
    <property type="taxonomic scope" value="Eukaryota"/>
</dbReference>